<dbReference type="AlphaFoldDB" id="A0AAD6WUF8"/>
<accession>A0AAD6WUF8</accession>
<keyword evidence="3" id="KW-1185">Reference proteome</keyword>
<name>A0AAD6WUF8_9AGAR</name>
<evidence type="ECO:0008006" key="4">
    <source>
        <dbReference type="Google" id="ProtNLM"/>
    </source>
</evidence>
<feature type="compositionally biased region" description="Acidic residues" evidence="1">
    <location>
        <begin position="25"/>
        <end position="35"/>
    </location>
</feature>
<evidence type="ECO:0000313" key="3">
    <source>
        <dbReference type="Proteomes" id="UP001218188"/>
    </source>
</evidence>
<sequence>MYDGRRGKSGRKPTFSGEQLKEAEESLESGELIDGEDVRREMFPEVPARTNWTEGLCTAKKPNLTQRHIAQRKQMYEQYETWTNGDIFLRGMGSGMFDATADTMPWRLTAMEAHGCKNIKVNVWGALHPMGVSKLIRIDGILDAELYVQILEHAMIPIYDHLENRCHTFLVFQQDNGPKHTSRCKVLVIE</sequence>
<reference evidence="2" key="1">
    <citation type="submission" date="2023-03" db="EMBL/GenBank/DDBJ databases">
        <title>Massive genome expansion in bonnet fungi (Mycena s.s.) driven by repeated elements and novel gene families across ecological guilds.</title>
        <authorList>
            <consortium name="Lawrence Berkeley National Laboratory"/>
            <person name="Harder C.B."/>
            <person name="Miyauchi S."/>
            <person name="Viragh M."/>
            <person name="Kuo A."/>
            <person name="Thoen E."/>
            <person name="Andreopoulos B."/>
            <person name="Lu D."/>
            <person name="Skrede I."/>
            <person name="Drula E."/>
            <person name="Henrissat B."/>
            <person name="Morin E."/>
            <person name="Kohler A."/>
            <person name="Barry K."/>
            <person name="LaButti K."/>
            <person name="Morin E."/>
            <person name="Salamov A."/>
            <person name="Lipzen A."/>
            <person name="Mereny Z."/>
            <person name="Hegedus B."/>
            <person name="Baldrian P."/>
            <person name="Stursova M."/>
            <person name="Weitz H."/>
            <person name="Taylor A."/>
            <person name="Grigoriev I.V."/>
            <person name="Nagy L.G."/>
            <person name="Martin F."/>
            <person name="Kauserud H."/>
        </authorList>
    </citation>
    <scope>NUCLEOTIDE SEQUENCE</scope>
    <source>
        <strain evidence="2">CBHHK200</strain>
    </source>
</reference>
<evidence type="ECO:0000313" key="2">
    <source>
        <dbReference type="EMBL" id="KAJ7021399.1"/>
    </source>
</evidence>
<dbReference type="InterPro" id="IPR036397">
    <property type="entry name" value="RNaseH_sf"/>
</dbReference>
<organism evidence="2 3">
    <name type="scientific">Mycena alexandri</name>
    <dbReference type="NCBI Taxonomy" id="1745969"/>
    <lineage>
        <taxon>Eukaryota</taxon>
        <taxon>Fungi</taxon>
        <taxon>Dikarya</taxon>
        <taxon>Basidiomycota</taxon>
        <taxon>Agaricomycotina</taxon>
        <taxon>Agaricomycetes</taxon>
        <taxon>Agaricomycetidae</taxon>
        <taxon>Agaricales</taxon>
        <taxon>Marasmiineae</taxon>
        <taxon>Mycenaceae</taxon>
        <taxon>Mycena</taxon>
    </lineage>
</organism>
<proteinExistence type="predicted"/>
<dbReference type="Gene3D" id="3.30.420.10">
    <property type="entry name" value="Ribonuclease H-like superfamily/Ribonuclease H"/>
    <property type="match status" value="1"/>
</dbReference>
<feature type="region of interest" description="Disordered" evidence="1">
    <location>
        <begin position="1"/>
        <end position="39"/>
    </location>
</feature>
<dbReference type="EMBL" id="JARJCM010000233">
    <property type="protein sequence ID" value="KAJ7021399.1"/>
    <property type="molecule type" value="Genomic_DNA"/>
</dbReference>
<gene>
    <name evidence="2" type="ORF">C8F04DRAFT_1195526</name>
</gene>
<dbReference type="GO" id="GO:0003676">
    <property type="term" value="F:nucleic acid binding"/>
    <property type="evidence" value="ECO:0007669"/>
    <property type="project" value="InterPro"/>
</dbReference>
<comment type="caution">
    <text evidence="2">The sequence shown here is derived from an EMBL/GenBank/DDBJ whole genome shotgun (WGS) entry which is preliminary data.</text>
</comment>
<protein>
    <recommendedName>
        <fullName evidence="4">Transposase</fullName>
    </recommendedName>
</protein>
<evidence type="ECO:0000256" key="1">
    <source>
        <dbReference type="SAM" id="MobiDB-lite"/>
    </source>
</evidence>
<dbReference type="Proteomes" id="UP001218188">
    <property type="component" value="Unassembled WGS sequence"/>
</dbReference>